<keyword evidence="2" id="KW-0645">Protease</keyword>
<feature type="domain" description="D-alanyl-D-alanine carboxypeptidase-like core" evidence="1">
    <location>
        <begin position="67"/>
        <end position="194"/>
    </location>
</feature>
<comment type="caution">
    <text evidence="2">The sequence shown here is derived from an EMBL/GenBank/DDBJ whole genome shotgun (WGS) entry which is preliminary data.</text>
</comment>
<dbReference type="AlphaFoldDB" id="A0A3D9INC0"/>
<gene>
    <name evidence="2" type="ORF">DFP95_104219</name>
</gene>
<protein>
    <submittedName>
        <fullName evidence="2">D-alanyl-D-alanine dipeptidase/carboxypeptidase</fullName>
    </submittedName>
</protein>
<dbReference type="PANTHER" id="PTHR34385">
    <property type="entry name" value="D-ALANYL-D-ALANINE CARBOXYPEPTIDASE"/>
    <property type="match status" value="1"/>
</dbReference>
<dbReference type="EMBL" id="QRDY01000004">
    <property type="protein sequence ID" value="RED63225.1"/>
    <property type="molecule type" value="Genomic_DNA"/>
</dbReference>
<evidence type="ECO:0000259" key="1">
    <source>
        <dbReference type="Pfam" id="PF02557"/>
    </source>
</evidence>
<dbReference type="Proteomes" id="UP000256869">
    <property type="component" value="Unassembled WGS sequence"/>
</dbReference>
<dbReference type="InterPro" id="IPR052179">
    <property type="entry name" value="DD-CPase-like"/>
</dbReference>
<dbReference type="GO" id="GO:0004180">
    <property type="term" value="F:carboxypeptidase activity"/>
    <property type="evidence" value="ECO:0007669"/>
    <property type="project" value="UniProtKB-KW"/>
</dbReference>
<dbReference type="Gene3D" id="3.30.200.180">
    <property type="match status" value="1"/>
</dbReference>
<sequence>MTQWSIREEAPPAGKDYVSVSLEKDQLYDGPLVLVNRDHPVRTLARNIVALPSGILQASNQEEPIISLEATCLAQLSSLIRACRASTKIAVVSGYRSLASQKRLYENSLRDNGEAFTESYVALPGASEHQTGLAVDVGIYDGELDYIRPSFPDQGAAAIFKRLAAKFGFIQRYSDNKTHLTGIAAELWHFRYVGSPHAELMEREGLCLEEYTDFVRQYAYGGKHLYIETNETLSEIYFAEASAPSVYVPVPSARGESWQLSGNNGDGYVVTAAYPKAGSRHG</sequence>
<dbReference type="PANTHER" id="PTHR34385:SF1">
    <property type="entry name" value="PEPTIDOGLYCAN L-ALANYL-D-GLUTAMATE ENDOPEPTIDASE CWLK"/>
    <property type="match status" value="1"/>
</dbReference>
<name>A0A3D9INC0_9BACL</name>
<dbReference type="Gene3D" id="3.30.1380.10">
    <property type="match status" value="1"/>
</dbReference>
<dbReference type="InterPro" id="IPR009045">
    <property type="entry name" value="Zn_M74/Hedgehog-like"/>
</dbReference>
<dbReference type="SUPFAM" id="SSF55166">
    <property type="entry name" value="Hedgehog/DD-peptidase"/>
    <property type="match status" value="1"/>
</dbReference>
<dbReference type="OrthoDB" id="9792074at2"/>
<reference evidence="2 3" key="1">
    <citation type="submission" date="2018-07" db="EMBL/GenBank/DDBJ databases">
        <title>Genomic Encyclopedia of Type Strains, Phase III (KMG-III): the genomes of soil and plant-associated and newly described type strains.</title>
        <authorList>
            <person name="Whitman W."/>
        </authorList>
    </citation>
    <scope>NUCLEOTIDE SEQUENCE [LARGE SCALE GENOMIC DNA]</scope>
    <source>
        <strain evidence="2 3">CECT 8236</strain>
    </source>
</reference>
<accession>A0A3D9INC0</accession>
<evidence type="ECO:0000313" key="3">
    <source>
        <dbReference type="Proteomes" id="UP000256869"/>
    </source>
</evidence>
<keyword evidence="3" id="KW-1185">Reference proteome</keyword>
<keyword evidence="2" id="KW-0121">Carboxypeptidase</keyword>
<dbReference type="RefSeq" id="WP_115992509.1">
    <property type="nucleotide sequence ID" value="NZ_QRDY01000004.1"/>
</dbReference>
<proteinExistence type="predicted"/>
<organism evidence="2 3">
    <name type="scientific">Cohnella lupini</name>
    <dbReference type="NCBI Taxonomy" id="1294267"/>
    <lineage>
        <taxon>Bacteria</taxon>
        <taxon>Bacillati</taxon>
        <taxon>Bacillota</taxon>
        <taxon>Bacilli</taxon>
        <taxon>Bacillales</taxon>
        <taxon>Paenibacillaceae</taxon>
        <taxon>Cohnella</taxon>
    </lineage>
</organism>
<evidence type="ECO:0000313" key="2">
    <source>
        <dbReference type="EMBL" id="RED63225.1"/>
    </source>
</evidence>
<dbReference type="Pfam" id="PF02557">
    <property type="entry name" value="VanY"/>
    <property type="match status" value="1"/>
</dbReference>
<dbReference type="InterPro" id="IPR003709">
    <property type="entry name" value="VanY-like_core_dom"/>
</dbReference>
<keyword evidence="2" id="KW-0378">Hydrolase</keyword>
<dbReference type="GO" id="GO:0006508">
    <property type="term" value="P:proteolysis"/>
    <property type="evidence" value="ECO:0007669"/>
    <property type="project" value="InterPro"/>
</dbReference>